<dbReference type="CDD" id="cd11386">
    <property type="entry name" value="MCP_signal"/>
    <property type="match status" value="1"/>
</dbReference>
<feature type="domain" description="PAS" evidence="5">
    <location>
        <begin position="10"/>
        <end position="65"/>
    </location>
</feature>
<keyword evidence="1 3" id="KW-0807">Transducer</keyword>
<dbReference type="PIR" id="T44973">
    <property type="entry name" value="T44973"/>
</dbReference>
<gene>
    <name evidence="6" type="primary">HtA</name>
</gene>
<dbReference type="GO" id="GO:0006935">
    <property type="term" value="P:chemotaxis"/>
    <property type="evidence" value="ECO:0007669"/>
    <property type="project" value="InterPro"/>
</dbReference>
<evidence type="ECO:0000313" key="6">
    <source>
        <dbReference type="EMBL" id="AAB17880.1"/>
    </source>
</evidence>
<protein>
    <submittedName>
        <fullName evidence="6">Transducer HtA protein</fullName>
    </submittedName>
</protein>
<accession>P71412</accession>
<evidence type="ECO:0000259" key="5">
    <source>
        <dbReference type="PROSITE" id="PS50112"/>
    </source>
</evidence>
<dbReference type="PROSITE" id="PS50111">
    <property type="entry name" value="CHEMOTAXIS_TRANSDUC_2"/>
    <property type="match status" value="1"/>
</dbReference>
<dbReference type="PROSITE" id="PS50112">
    <property type="entry name" value="PAS"/>
    <property type="match status" value="1"/>
</dbReference>
<dbReference type="EMBL" id="U75435">
    <property type="protein sequence ID" value="AAB17880.1"/>
    <property type="molecule type" value="Genomic_DNA"/>
</dbReference>
<dbReference type="SUPFAM" id="SSF58104">
    <property type="entry name" value="Methyl-accepting chemotaxis protein (MCP) signaling domain"/>
    <property type="match status" value="1"/>
</dbReference>
<evidence type="ECO:0000256" key="1">
    <source>
        <dbReference type="ARBA" id="ARBA00023224"/>
    </source>
</evidence>
<evidence type="ECO:0000256" key="2">
    <source>
        <dbReference type="ARBA" id="ARBA00029447"/>
    </source>
</evidence>
<dbReference type="GO" id="GO:0007165">
    <property type="term" value="P:signal transduction"/>
    <property type="evidence" value="ECO:0007669"/>
    <property type="project" value="UniProtKB-KW"/>
</dbReference>
<evidence type="ECO:0000256" key="3">
    <source>
        <dbReference type="PROSITE-ProRule" id="PRU00284"/>
    </source>
</evidence>
<dbReference type="InterPro" id="IPR000014">
    <property type="entry name" value="PAS"/>
</dbReference>
<dbReference type="Pfam" id="PF00015">
    <property type="entry name" value="MCPsignal"/>
    <property type="match status" value="1"/>
</dbReference>
<proteinExistence type="inferred from homology"/>
<dbReference type="PANTHER" id="PTHR32089:SF112">
    <property type="entry name" value="LYSOZYME-LIKE PROTEIN-RELATED"/>
    <property type="match status" value="1"/>
</dbReference>
<comment type="similarity">
    <text evidence="2">Belongs to the methyl-accepting chemotaxis (MCP) protein family.</text>
</comment>
<dbReference type="AlphaFoldDB" id="P71412"/>
<dbReference type="PANTHER" id="PTHR32089">
    <property type="entry name" value="METHYL-ACCEPTING CHEMOTAXIS PROTEIN MCPB"/>
    <property type="match status" value="1"/>
</dbReference>
<dbReference type="InterPro" id="IPR004089">
    <property type="entry name" value="MCPsignal_dom"/>
</dbReference>
<reference evidence="6" key="1">
    <citation type="journal article" date="1996" name="Proc. Natl. Acad. Sci. U.S.A.">
        <title>Signal transduction in the archaeon Halobacterium salinarium is processed through three subfamilies of 13 soluble and membrane-bound transducer proteins.</title>
        <authorList>
            <person name="Zhang W."/>
            <person name="Brooun A."/>
            <person name="McCandless J."/>
            <person name="Banda P."/>
            <person name="Alam M."/>
        </authorList>
    </citation>
    <scope>NUCLEOTIDE SEQUENCE</scope>
    <source>
        <strain evidence="6">Flx15</strain>
    </source>
</reference>
<dbReference type="Gene3D" id="1.10.287.950">
    <property type="entry name" value="Methyl-accepting chemotaxis protein"/>
    <property type="match status" value="1"/>
</dbReference>
<dbReference type="PRINTS" id="PR00260">
    <property type="entry name" value="CHEMTRNSDUCR"/>
</dbReference>
<dbReference type="GO" id="GO:0004888">
    <property type="term" value="F:transmembrane signaling receptor activity"/>
    <property type="evidence" value="ECO:0007669"/>
    <property type="project" value="InterPro"/>
</dbReference>
<dbReference type="GO" id="GO:0016020">
    <property type="term" value="C:membrane"/>
    <property type="evidence" value="ECO:0007669"/>
    <property type="project" value="InterPro"/>
</dbReference>
<sequence length="482" mass="50873">MSKNKHELGSPFTVPLLLNTLDVPAFAVDADGAVVAWDDQIAALLETAPEDAIGVTDIGERLNDDGSRALANKVADTPIDAHHEYDGVGLADESYALLTGDYVYEDTTVAGNTDLWFIATPVYHTGEFRGVIEIVQDRSSSARYQSELQALFGELVDTLDAYDAGRFDATVDIAAEDTLLDDEYIQIGRNLTEFGDTLAAHITEVHNDVERLEAASQAVSESSAEIDELSTAQSTNVSTVATEVETLSATVQEIASTADEVVDTSATAERLADDGSAAASDAADMMADVATAADSVTSDVEALQNRIEDIDEVVDVITGIAEQTNMLALNASIEAAPPGEEGEGFAVVAEEVKALAEDAQSNAGHIESLVSEIQRDTADTVTDLVTTTDRIEDAVAQVEDAMASFEEIVTAVEATAERASNMVSDATNEQAASAEEIAAMVDETADLADDITTAVADIVSQTEAQSAMLHDLDESVSELHDQ</sequence>
<dbReference type="InterPro" id="IPR004090">
    <property type="entry name" value="Chemotax_Me-accpt_rcpt"/>
</dbReference>
<feature type="domain" description="Methyl-accepting transducer" evidence="4">
    <location>
        <begin position="208"/>
        <end position="445"/>
    </location>
</feature>
<organism evidence="6">
    <name type="scientific">Halobacterium salinarum</name>
    <name type="common">Halobacterium halobium</name>
    <dbReference type="NCBI Taxonomy" id="2242"/>
    <lineage>
        <taxon>Archaea</taxon>
        <taxon>Methanobacteriati</taxon>
        <taxon>Methanobacteriota</taxon>
        <taxon>Stenosarchaea group</taxon>
        <taxon>Halobacteria</taxon>
        <taxon>Halobacteriales</taxon>
        <taxon>Halobacteriaceae</taxon>
        <taxon>Halobacterium</taxon>
    </lineage>
</organism>
<name>P71412_HALSI</name>
<dbReference type="SMART" id="SM00283">
    <property type="entry name" value="MA"/>
    <property type="match status" value="1"/>
</dbReference>
<evidence type="ECO:0000259" key="4">
    <source>
        <dbReference type="PROSITE" id="PS50111"/>
    </source>
</evidence>